<dbReference type="InterPro" id="IPR002509">
    <property type="entry name" value="NODB_dom"/>
</dbReference>
<evidence type="ECO:0000313" key="2">
    <source>
        <dbReference type="EMBL" id="PCJ41797.1"/>
    </source>
</evidence>
<dbReference type="InterPro" id="IPR011330">
    <property type="entry name" value="Glyco_hydro/deAcase_b/a-brl"/>
</dbReference>
<protein>
    <recommendedName>
        <fullName evidence="1">NodB homology domain-containing protein</fullName>
    </recommendedName>
</protein>
<dbReference type="GO" id="GO:0016810">
    <property type="term" value="F:hydrolase activity, acting on carbon-nitrogen (but not peptide) bonds"/>
    <property type="evidence" value="ECO:0007669"/>
    <property type="project" value="InterPro"/>
</dbReference>
<dbReference type="AlphaFoldDB" id="A0A2A5CKD3"/>
<sequence length="253" mass="28496">MTATICFTMDNLSDAADLGRGVIDKPRPPGQRPALEQGFPAMLNLYDRYGVKVTHFLEGWNGEAHPDIVEDLLNMGHSVGMHGWQHEAWSELSLEQEIELMGRSTDALHQASGVKPTAFRAPGGKRTKHTVKLLSDLGYTIDSSMNDQGEDGGEIQALTESLWHVPYLEATIDARQWLQKNIPAKEVELSWLNLLEQARERDGFLVFIWHPHVMGMNAEYQKVGESILQKVTKEKDFQIVTLKDLVSHKLVEQ</sequence>
<dbReference type="SUPFAM" id="SSF88713">
    <property type="entry name" value="Glycoside hydrolase/deacetylase"/>
    <property type="match status" value="1"/>
</dbReference>
<name>A0A2A5CKD3_9GAMM</name>
<reference evidence="3" key="2">
    <citation type="journal article" date="2018" name="ISME J.">
        <title>A dynamic microbial community with high functional redundancy inhabits the cold, oxic subseafloor aquifer.</title>
        <authorList>
            <person name="Tully B.J."/>
            <person name="Wheat C.G."/>
            <person name="Glazer B.T."/>
            <person name="Huber J.A."/>
        </authorList>
    </citation>
    <scope>NUCLEOTIDE SEQUENCE</scope>
    <source>
        <strain evidence="3">NORP41</strain>
    </source>
</reference>
<reference evidence="4" key="1">
    <citation type="submission" date="2017-08" db="EMBL/GenBank/DDBJ databases">
        <title>A dynamic microbial community with high functional redundancy inhabits the cold, oxic subseafloor aquifer.</title>
        <authorList>
            <person name="Tully B.J."/>
            <person name="Wheat C.G."/>
            <person name="Glazer B.T."/>
            <person name="Huber J.A."/>
        </authorList>
    </citation>
    <scope>NUCLEOTIDE SEQUENCE [LARGE SCALE GENOMIC DNA]</scope>
</reference>
<dbReference type="PANTHER" id="PTHR47561">
    <property type="entry name" value="POLYSACCHARIDE DEACETYLASE FAMILY PROTEIN (AFU_ORTHOLOGUE AFUA_6G05030)"/>
    <property type="match status" value="1"/>
</dbReference>
<proteinExistence type="predicted"/>
<evidence type="ECO:0000259" key="1">
    <source>
        <dbReference type="PROSITE" id="PS51677"/>
    </source>
</evidence>
<dbReference type="Pfam" id="PF01522">
    <property type="entry name" value="Polysacc_deac_1"/>
    <property type="match status" value="1"/>
</dbReference>
<feature type="domain" description="NodB homology" evidence="1">
    <location>
        <begin position="21"/>
        <end position="240"/>
    </location>
</feature>
<organism evidence="3 4">
    <name type="scientific">SAR86 cluster bacterium</name>
    <dbReference type="NCBI Taxonomy" id="2030880"/>
    <lineage>
        <taxon>Bacteria</taxon>
        <taxon>Pseudomonadati</taxon>
        <taxon>Pseudomonadota</taxon>
        <taxon>Gammaproteobacteria</taxon>
        <taxon>SAR86 cluster</taxon>
    </lineage>
</organism>
<dbReference type="PROSITE" id="PS51677">
    <property type="entry name" value="NODB"/>
    <property type="match status" value="1"/>
</dbReference>
<dbReference type="EMBL" id="NVWI01000004">
    <property type="protein sequence ID" value="PCJ41797.1"/>
    <property type="molecule type" value="Genomic_DNA"/>
</dbReference>
<evidence type="ECO:0000313" key="4">
    <source>
        <dbReference type="Proteomes" id="UP000228987"/>
    </source>
</evidence>
<dbReference type="EMBL" id="NVWI01000001">
    <property type="protein sequence ID" value="PCJ43826.1"/>
    <property type="molecule type" value="Genomic_DNA"/>
</dbReference>
<accession>A0A2A5CKD3</accession>
<dbReference type="Proteomes" id="UP000228987">
    <property type="component" value="Unassembled WGS sequence"/>
</dbReference>
<dbReference type="GO" id="GO:0005975">
    <property type="term" value="P:carbohydrate metabolic process"/>
    <property type="evidence" value="ECO:0007669"/>
    <property type="project" value="InterPro"/>
</dbReference>
<gene>
    <name evidence="3" type="ORF">COA71_02885</name>
    <name evidence="2" type="ORF">COA71_07235</name>
</gene>
<evidence type="ECO:0000313" key="3">
    <source>
        <dbReference type="EMBL" id="PCJ43826.1"/>
    </source>
</evidence>
<comment type="caution">
    <text evidence="3">The sequence shown here is derived from an EMBL/GenBank/DDBJ whole genome shotgun (WGS) entry which is preliminary data.</text>
</comment>
<dbReference type="Gene3D" id="3.20.20.370">
    <property type="entry name" value="Glycoside hydrolase/deacetylase"/>
    <property type="match status" value="1"/>
</dbReference>
<dbReference type="PANTHER" id="PTHR47561:SF1">
    <property type="entry name" value="POLYSACCHARIDE DEACETYLASE FAMILY PROTEIN (AFU_ORTHOLOGUE AFUA_6G05030)"/>
    <property type="match status" value="1"/>
</dbReference>